<dbReference type="SUPFAM" id="SSF51905">
    <property type="entry name" value="FAD/NAD(P)-binding domain"/>
    <property type="match status" value="1"/>
</dbReference>
<dbReference type="SUPFAM" id="SSF51395">
    <property type="entry name" value="FMN-linked oxidoreductases"/>
    <property type="match status" value="1"/>
</dbReference>
<dbReference type="FunFam" id="3.20.20.70:FF:000082">
    <property type="entry name" value="NADPH-dependent 2,4-dienoyl-CoA reductase"/>
    <property type="match status" value="1"/>
</dbReference>
<dbReference type="Gene3D" id="3.40.50.720">
    <property type="entry name" value="NAD(P)-binding Rossmann-like Domain"/>
    <property type="match status" value="1"/>
</dbReference>
<dbReference type="FunFam" id="3.50.50.60:FF:000113">
    <property type="entry name" value="NADPH-dependent 2,4-dienoyl-CoA reductase"/>
    <property type="match status" value="1"/>
</dbReference>
<comment type="similarity">
    <text evidence="3">In the N-terminal section; belongs to the NADH:flavin oxidoreductase/NADH oxidase family.</text>
</comment>
<keyword evidence="6" id="KW-0479">Metal-binding</keyword>
<evidence type="ECO:0000259" key="10">
    <source>
        <dbReference type="Pfam" id="PF00724"/>
    </source>
</evidence>
<dbReference type="Pfam" id="PF07992">
    <property type="entry name" value="Pyr_redox_2"/>
    <property type="match status" value="1"/>
</dbReference>
<evidence type="ECO:0000256" key="4">
    <source>
        <dbReference type="ARBA" id="ARBA00022630"/>
    </source>
</evidence>
<dbReference type="GO" id="GO:0008670">
    <property type="term" value="F:2,4-dienoyl-CoA reductase (NADPH) activity"/>
    <property type="evidence" value="ECO:0007669"/>
    <property type="project" value="TreeGrafter"/>
</dbReference>
<dbReference type="PRINTS" id="PR00411">
    <property type="entry name" value="PNDRDTASEI"/>
</dbReference>
<dbReference type="PANTHER" id="PTHR42917">
    <property type="entry name" value="2,4-DIENOYL-COA REDUCTASE"/>
    <property type="match status" value="1"/>
</dbReference>
<evidence type="ECO:0000313" key="13">
    <source>
        <dbReference type="Proteomes" id="UP000270795"/>
    </source>
</evidence>
<evidence type="ECO:0000256" key="1">
    <source>
        <dbReference type="ARBA" id="ARBA00001917"/>
    </source>
</evidence>
<protein>
    <submittedName>
        <fullName evidence="12">2,4-dienoyl-CoA reductase FadH</fullName>
    </submittedName>
</protein>
<dbReference type="InterPro" id="IPR036188">
    <property type="entry name" value="FAD/NAD-bd_sf"/>
</dbReference>
<comment type="cofactor">
    <cofactor evidence="1">
        <name>FMN</name>
        <dbReference type="ChEBI" id="CHEBI:58210"/>
    </cofactor>
</comment>
<evidence type="ECO:0000256" key="9">
    <source>
        <dbReference type="ARBA" id="ARBA00023014"/>
    </source>
</evidence>
<keyword evidence="7" id="KW-0560">Oxidoreductase</keyword>
<dbReference type="PANTHER" id="PTHR42917:SF2">
    <property type="entry name" value="2,4-DIENOYL-COA REDUCTASE [(2E)-ENOYL-COA-PRODUCING]"/>
    <property type="match status" value="1"/>
</dbReference>
<accession>A0A3M5ZH81</accession>
<dbReference type="GO" id="GO:0010181">
    <property type="term" value="F:FMN binding"/>
    <property type="evidence" value="ECO:0007669"/>
    <property type="project" value="InterPro"/>
</dbReference>
<dbReference type="PRINTS" id="PR00368">
    <property type="entry name" value="FADPNR"/>
</dbReference>
<dbReference type="InterPro" id="IPR001155">
    <property type="entry name" value="OxRdtase_FMN_N"/>
</dbReference>
<evidence type="ECO:0000256" key="2">
    <source>
        <dbReference type="ARBA" id="ARBA00001966"/>
    </source>
</evidence>
<dbReference type="Proteomes" id="UP000270795">
    <property type="component" value="Unassembled WGS sequence"/>
</dbReference>
<organism evidence="12 13">
    <name type="scientific">Pseudomonas savastanoi</name>
    <name type="common">Pseudomonas syringae pv. savastanoi</name>
    <dbReference type="NCBI Taxonomy" id="29438"/>
    <lineage>
        <taxon>Bacteria</taxon>
        <taxon>Pseudomonadati</taxon>
        <taxon>Pseudomonadota</taxon>
        <taxon>Gammaproteobacteria</taxon>
        <taxon>Pseudomonadales</taxon>
        <taxon>Pseudomonadaceae</taxon>
        <taxon>Pseudomonas</taxon>
    </lineage>
</organism>
<evidence type="ECO:0000256" key="7">
    <source>
        <dbReference type="ARBA" id="ARBA00023002"/>
    </source>
</evidence>
<dbReference type="InterPro" id="IPR051793">
    <property type="entry name" value="NADH:flavin_oxidoreductase"/>
</dbReference>
<evidence type="ECO:0000256" key="3">
    <source>
        <dbReference type="ARBA" id="ARBA00011048"/>
    </source>
</evidence>
<dbReference type="InterPro" id="IPR013785">
    <property type="entry name" value="Aldolase_TIM"/>
</dbReference>
<keyword evidence="9" id="KW-0411">Iron-sulfur</keyword>
<dbReference type="InterPro" id="IPR023753">
    <property type="entry name" value="FAD/NAD-binding_dom"/>
</dbReference>
<keyword evidence="5" id="KW-0288">FMN</keyword>
<evidence type="ECO:0000313" key="12">
    <source>
        <dbReference type="EMBL" id="RMV06305.1"/>
    </source>
</evidence>
<dbReference type="SUPFAM" id="SSF51971">
    <property type="entry name" value="Nucleotide-binding domain"/>
    <property type="match status" value="1"/>
</dbReference>
<reference evidence="12 13" key="1">
    <citation type="submission" date="2018-08" db="EMBL/GenBank/DDBJ databases">
        <title>Recombination of ecologically and evolutionarily significant loci maintains genetic cohesion in the Pseudomonas syringae species complex.</title>
        <authorList>
            <person name="Dillon M."/>
            <person name="Thakur S."/>
            <person name="Almeida R.N.D."/>
            <person name="Weir B.S."/>
            <person name="Guttman D.S."/>
        </authorList>
    </citation>
    <scope>NUCLEOTIDE SEQUENCE [LARGE SCALE GENOMIC DNA]</scope>
    <source>
        <strain evidence="12 13">ICMP 11899</strain>
    </source>
</reference>
<keyword evidence="4" id="KW-0285">Flavoprotein</keyword>
<comment type="caution">
    <text evidence="12">The sequence shown here is derived from an EMBL/GenBank/DDBJ whole genome shotgun (WGS) entry which is preliminary data.</text>
</comment>
<name>A0A3M5ZH81_PSESS</name>
<evidence type="ECO:0000256" key="6">
    <source>
        <dbReference type="ARBA" id="ARBA00022723"/>
    </source>
</evidence>
<dbReference type="GO" id="GO:0033543">
    <property type="term" value="P:fatty acid beta-oxidation, unsaturated, even number, reductase/isomerase pathway"/>
    <property type="evidence" value="ECO:0007669"/>
    <property type="project" value="TreeGrafter"/>
</dbReference>
<evidence type="ECO:0000256" key="8">
    <source>
        <dbReference type="ARBA" id="ARBA00023004"/>
    </source>
</evidence>
<proteinExistence type="inferred from homology"/>
<feature type="domain" description="NADH:flavin oxidoreductase/NADH oxidase N-terminal" evidence="10">
    <location>
        <begin position="16"/>
        <end position="339"/>
    </location>
</feature>
<feature type="domain" description="FAD/NAD(P)-binding" evidence="11">
    <location>
        <begin position="386"/>
        <end position="649"/>
    </location>
</feature>
<evidence type="ECO:0000259" key="11">
    <source>
        <dbReference type="Pfam" id="PF07992"/>
    </source>
</evidence>
<gene>
    <name evidence="12" type="ORF">ALP17_05077</name>
</gene>
<sequence length="686" mass="74138">MTRWSFAMTAAHYPHLLAPLDLGFTTLRNRTLMGSMHTGLEERPGGFERMAAYFAERARGGVGLMVTGGIAPNEEGGVYDGAAKLTNAEEAEQHRIVTRAVHEAGGKICLQILHAGRYAYSRKQVAPSAIQAPINPFTPRELDEEGIEKQIADFVTCSTLARSAGYDGVEIMGSEGYFINQFLAAHTNHRTDRWGGSYENRMRLAVEIVTRVREAVGADFIIIFRLSMLDLVEGGSAWEEIVQLAKAVEQAGATLINTGIGWHEARIPTIATKVPRAAFSKVTAKLRGSVKVPLITTNRINTPEVAERILREGDADMVSMARPFLADPEFVNKAAAGRAERINTCIGCNQACLDHTFGGKLTSCLVNPRACHETELNYLPTRQVKKIAVVGAGPAGLAAATVAAQRGHEVKLFDSASEIGGQFNIAKRVPGKEEFSETLRYFRNKVEETGVQLRLGTRIKAEDLLGAGFDEVILATGIAPRTPAIPGIDNQKVLSYLDVILQRKPVGRSVAVIGAGGIGFDVSEFLVHQGVATSLDREAFWKDWGIDTTLEARGGVAGIKPDVHAPARQVYLLQRKSSKVGDGLGKTTGWIHRTGLKNKQVQMLNSVQYLKIDDAGLHIRIGEDGEEKLLAVDNIVICAGQDPLRELYDDLVSAGQSVHLIGGADVAAELDAKRAIDQGSRLAAAL</sequence>
<dbReference type="Gene3D" id="3.50.50.60">
    <property type="entry name" value="FAD/NAD(P)-binding domain"/>
    <property type="match status" value="1"/>
</dbReference>
<dbReference type="EMBL" id="RBUM01000586">
    <property type="protein sequence ID" value="RMV06305.1"/>
    <property type="molecule type" value="Genomic_DNA"/>
</dbReference>
<dbReference type="GO" id="GO:0051536">
    <property type="term" value="F:iron-sulfur cluster binding"/>
    <property type="evidence" value="ECO:0007669"/>
    <property type="project" value="UniProtKB-KW"/>
</dbReference>
<keyword evidence="8" id="KW-0408">Iron</keyword>
<evidence type="ECO:0000256" key="5">
    <source>
        <dbReference type="ARBA" id="ARBA00022643"/>
    </source>
</evidence>
<dbReference type="Pfam" id="PF00724">
    <property type="entry name" value="Oxidored_FMN"/>
    <property type="match status" value="1"/>
</dbReference>
<dbReference type="Gene3D" id="3.20.20.70">
    <property type="entry name" value="Aldolase class I"/>
    <property type="match status" value="1"/>
</dbReference>
<dbReference type="GO" id="GO:0046872">
    <property type="term" value="F:metal ion binding"/>
    <property type="evidence" value="ECO:0007669"/>
    <property type="project" value="UniProtKB-KW"/>
</dbReference>
<dbReference type="AlphaFoldDB" id="A0A3M5ZH81"/>
<comment type="cofactor">
    <cofactor evidence="2">
        <name>[4Fe-4S] cluster</name>
        <dbReference type="ChEBI" id="CHEBI:49883"/>
    </cofactor>
</comment>
<dbReference type="CDD" id="cd02930">
    <property type="entry name" value="DCR_FMN"/>
    <property type="match status" value="1"/>
</dbReference>